<dbReference type="SMART" id="SM00343">
    <property type="entry name" value="ZnF_C2HC"/>
    <property type="match status" value="2"/>
</dbReference>
<evidence type="ECO:0000256" key="2">
    <source>
        <dbReference type="SAM" id="MobiDB-lite"/>
    </source>
</evidence>
<dbReference type="GO" id="GO:0003676">
    <property type="term" value="F:nucleic acid binding"/>
    <property type="evidence" value="ECO:0007669"/>
    <property type="project" value="InterPro"/>
</dbReference>
<name>A0A7K4XA62_REGSA</name>
<keyword evidence="1" id="KW-0862">Zinc</keyword>
<evidence type="ECO:0000259" key="3">
    <source>
        <dbReference type="PROSITE" id="PS50158"/>
    </source>
</evidence>
<dbReference type="Proteomes" id="UP000529728">
    <property type="component" value="Unassembled WGS sequence"/>
</dbReference>
<feature type="compositionally biased region" description="Polar residues" evidence="2">
    <location>
        <begin position="106"/>
        <end position="117"/>
    </location>
</feature>
<feature type="non-terminal residue" evidence="4">
    <location>
        <position position="1"/>
    </location>
</feature>
<keyword evidence="1" id="KW-0863">Zinc-finger</keyword>
<dbReference type="AlphaFoldDB" id="A0A7K4XA62"/>
<dbReference type="PANTHER" id="PTHR40389:SF3">
    <property type="entry name" value="IGE-BINDING PROTEIN"/>
    <property type="match status" value="1"/>
</dbReference>
<proteinExistence type="predicted"/>
<evidence type="ECO:0000313" key="4">
    <source>
        <dbReference type="EMBL" id="NWR43340.1"/>
    </source>
</evidence>
<dbReference type="Pfam" id="PF14787">
    <property type="entry name" value="zf-CCHC_5"/>
    <property type="match status" value="1"/>
</dbReference>
<accession>A0A7K4XA62</accession>
<feature type="domain" description="CCHC-type" evidence="3">
    <location>
        <begin position="18"/>
        <end position="32"/>
    </location>
</feature>
<dbReference type="EMBL" id="VWZN01004401">
    <property type="protein sequence ID" value="NWR43340.1"/>
    <property type="molecule type" value="Genomic_DNA"/>
</dbReference>
<dbReference type="InterPro" id="IPR001878">
    <property type="entry name" value="Znf_CCHC"/>
</dbReference>
<sequence>MATALATMRGSPKALRVCFNCNKPGHFKRDCPPLKGNKSETSPLCQRCGRGPHSADQCRSKCDSKGHLLQGFQGNRRQSMGQRHCAPIQIPQPPSQITDPQMPAPQISTRGLPQIFT</sequence>
<dbReference type="InterPro" id="IPR036875">
    <property type="entry name" value="Znf_CCHC_sf"/>
</dbReference>
<dbReference type="PANTHER" id="PTHR40389">
    <property type="entry name" value="ENDOGENOUS RETROVIRUS GROUP K MEMBER 24 GAG POLYPROTEIN-RELATED"/>
    <property type="match status" value="1"/>
</dbReference>
<dbReference type="Pfam" id="PF00098">
    <property type="entry name" value="zf-CCHC"/>
    <property type="match status" value="1"/>
</dbReference>
<comment type="caution">
    <text evidence="4">The sequence shown here is derived from an EMBL/GenBank/DDBJ whole genome shotgun (WGS) entry which is preliminary data.</text>
</comment>
<dbReference type="PROSITE" id="PS50158">
    <property type="entry name" value="ZF_CCHC"/>
    <property type="match status" value="1"/>
</dbReference>
<evidence type="ECO:0000256" key="1">
    <source>
        <dbReference type="PROSITE-ProRule" id="PRU00047"/>
    </source>
</evidence>
<keyword evidence="5" id="KW-1185">Reference proteome</keyword>
<feature type="non-terminal residue" evidence="4">
    <location>
        <position position="117"/>
    </location>
</feature>
<dbReference type="OrthoDB" id="9386882at2759"/>
<dbReference type="GO" id="GO:0008270">
    <property type="term" value="F:zinc ion binding"/>
    <property type="evidence" value="ECO:0007669"/>
    <property type="project" value="UniProtKB-KW"/>
</dbReference>
<reference evidence="4 5" key="1">
    <citation type="submission" date="2019-09" db="EMBL/GenBank/DDBJ databases">
        <title>Bird 10,000 Genomes (B10K) Project - Family phase.</title>
        <authorList>
            <person name="Zhang G."/>
        </authorList>
    </citation>
    <scope>NUCLEOTIDE SEQUENCE [LARGE SCALE GENOMIC DNA]</scope>
    <source>
        <strain evidence="4">B10K-DU-001-18</strain>
        <tissue evidence="4">Muscle</tissue>
    </source>
</reference>
<dbReference type="Gene3D" id="4.10.60.10">
    <property type="entry name" value="Zinc finger, CCHC-type"/>
    <property type="match status" value="1"/>
</dbReference>
<feature type="region of interest" description="Disordered" evidence="2">
    <location>
        <begin position="75"/>
        <end position="117"/>
    </location>
</feature>
<gene>
    <name evidence="4" type="primary">Ervk5_0</name>
    <name evidence="4" type="ORF">REGSAT_R14427</name>
</gene>
<organism evidence="4 5">
    <name type="scientific">Regulus satrapa</name>
    <name type="common">Golden-crowned kinglet</name>
    <dbReference type="NCBI Taxonomy" id="13245"/>
    <lineage>
        <taxon>Eukaryota</taxon>
        <taxon>Metazoa</taxon>
        <taxon>Chordata</taxon>
        <taxon>Craniata</taxon>
        <taxon>Vertebrata</taxon>
        <taxon>Euteleostomi</taxon>
        <taxon>Archelosauria</taxon>
        <taxon>Archosauria</taxon>
        <taxon>Dinosauria</taxon>
        <taxon>Saurischia</taxon>
        <taxon>Theropoda</taxon>
        <taxon>Coelurosauria</taxon>
        <taxon>Aves</taxon>
        <taxon>Neognathae</taxon>
        <taxon>Neoaves</taxon>
        <taxon>Telluraves</taxon>
        <taxon>Australaves</taxon>
        <taxon>Passeriformes</taxon>
        <taxon>Regulidae</taxon>
        <taxon>Regulus</taxon>
    </lineage>
</organism>
<dbReference type="SUPFAM" id="SSF57756">
    <property type="entry name" value="Retrovirus zinc finger-like domains"/>
    <property type="match status" value="2"/>
</dbReference>
<protein>
    <submittedName>
        <fullName evidence="4">GAK5 protein</fullName>
    </submittedName>
</protein>
<keyword evidence="1" id="KW-0479">Metal-binding</keyword>
<evidence type="ECO:0000313" key="5">
    <source>
        <dbReference type="Proteomes" id="UP000529728"/>
    </source>
</evidence>
<dbReference type="InterPro" id="IPR050195">
    <property type="entry name" value="Primate_lentivir_Gag_pol-like"/>
</dbReference>